<evidence type="ECO:0000313" key="2">
    <source>
        <dbReference type="EMBL" id="KIU05712.1"/>
    </source>
</evidence>
<comment type="caution">
    <text evidence="2">The sequence shown here is derived from an EMBL/GenBank/DDBJ whole genome shotgun (WGS) entry which is preliminary data.</text>
</comment>
<keyword evidence="2" id="KW-0808">Transferase</keyword>
<dbReference type="InterPro" id="IPR007345">
    <property type="entry name" value="Polysacch_pyruvyl_Trfase"/>
</dbReference>
<gene>
    <name evidence="2" type="ORF">SC09_contig4orf00597</name>
</gene>
<sequence>MSLQSLKINFAEWLLLKVKYPSQYWLGAADQPVKAAAHQKKIILTLLPSHDNLGDHAIAYASKAFLEQEYPDFDIVEVDMKDIYKSAKNLIRSRHPEDMVFIIGGGNMGDLYRYEEWTRRFIIKTFHDYRVVQLPATAHFSDTKKGRKELKRAQKIYNAHPGLLLMARDETTYQFMKQHFQEKTILKQPDMVLYLDRSKTPAEREGVYMCLREDQESVLQEDQRNRVKAALCEEFGEIKSFTTTIGRRVSRDTREQELEALWSKLQSAEAVVTDRLHGMIFCALTGTPCVVIRSFDHKVMEGYQWLKDIPFMKLIEHPEPERVTAAVNELLTKETSRAGFPRDVYFKGLRDKISGEAQ</sequence>
<name>A0A0D1KHS0_BACIU</name>
<protein>
    <submittedName>
        <fullName evidence="2">Polysaccharide pyruvyl transferase</fullName>
    </submittedName>
</protein>
<dbReference type="STRING" id="483913.AN935_17250"/>
<feature type="domain" description="Polysaccharide pyruvyl transferase" evidence="1">
    <location>
        <begin position="52"/>
        <end position="293"/>
    </location>
</feature>
<evidence type="ECO:0000313" key="3">
    <source>
        <dbReference type="Proteomes" id="UP000032247"/>
    </source>
</evidence>
<reference evidence="2 3" key="1">
    <citation type="submission" date="2014-12" db="EMBL/GenBank/DDBJ databases">
        <title>Comparative genome analysis of Bacillus coagulans HM-08, Clostridium butyricum HM-68, Bacillus subtilis HM-66 and Bacillus licheniformis BL-09.</title>
        <authorList>
            <person name="Zhang H."/>
        </authorList>
    </citation>
    <scope>NUCLEOTIDE SEQUENCE [LARGE SCALE GENOMIC DNA]</scope>
    <source>
        <strain evidence="2 3">HM-66</strain>
    </source>
</reference>
<dbReference type="GO" id="GO:0016740">
    <property type="term" value="F:transferase activity"/>
    <property type="evidence" value="ECO:0007669"/>
    <property type="project" value="UniProtKB-KW"/>
</dbReference>
<evidence type="ECO:0000259" key="1">
    <source>
        <dbReference type="Pfam" id="PF04230"/>
    </source>
</evidence>
<proteinExistence type="predicted"/>
<dbReference type="RefSeq" id="WP_015714747.1">
    <property type="nucleotide sequence ID" value="NZ_CAJNPT010000001.1"/>
</dbReference>
<dbReference type="AlphaFoldDB" id="A0A0D1KHS0"/>
<dbReference type="Proteomes" id="UP000032247">
    <property type="component" value="Unassembled WGS sequence"/>
</dbReference>
<organism evidence="2 3">
    <name type="scientific">Bacillus subtilis</name>
    <dbReference type="NCBI Taxonomy" id="1423"/>
    <lineage>
        <taxon>Bacteria</taxon>
        <taxon>Bacillati</taxon>
        <taxon>Bacillota</taxon>
        <taxon>Bacilli</taxon>
        <taxon>Bacillales</taxon>
        <taxon>Bacillaceae</taxon>
        <taxon>Bacillus</taxon>
    </lineage>
</organism>
<accession>A0A0D1KHS0</accession>
<dbReference type="EMBL" id="JXBC01000013">
    <property type="protein sequence ID" value="KIU05712.1"/>
    <property type="molecule type" value="Genomic_DNA"/>
</dbReference>
<dbReference type="Pfam" id="PF04230">
    <property type="entry name" value="PS_pyruv_trans"/>
    <property type="match status" value="1"/>
</dbReference>
<dbReference type="PATRIC" id="fig|1423.167.peg.1352"/>